<evidence type="ECO:0000313" key="3">
    <source>
        <dbReference type="Proteomes" id="UP000605568"/>
    </source>
</evidence>
<dbReference type="Proteomes" id="UP000605568">
    <property type="component" value="Unassembled WGS sequence"/>
</dbReference>
<evidence type="ECO:0000313" key="2">
    <source>
        <dbReference type="EMBL" id="GHH39374.1"/>
    </source>
</evidence>
<organism evidence="2 3">
    <name type="scientific">Lentzea cavernae</name>
    <dbReference type="NCBI Taxonomy" id="2020703"/>
    <lineage>
        <taxon>Bacteria</taxon>
        <taxon>Bacillati</taxon>
        <taxon>Actinomycetota</taxon>
        <taxon>Actinomycetes</taxon>
        <taxon>Pseudonocardiales</taxon>
        <taxon>Pseudonocardiaceae</taxon>
        <taxon>Lentzea</taxon>
    </lineage>
</organism>
<dbReference type="EMBL" id="BNAR01000004">
    <property type="protein sequence ID" value="GHH39374.1"/>
    <property type="molecule type" value="Genomic_DNA"/>
</dbReference>
<sequence>MKSPAWWIKNDRIGRSRLLVLALAALCLIGAAVVGWPSWSNALLILLLSVVLFIGDYAFWRVDLRRSEKYQDG</sequence>
<evidence type="ECO:0000256" key="1">
    <source>
        <dbReference type="SAM" id="Phobius"/>
    </source>
</evidence>
<keyword evidence="1" id="KW-0472">Membrane</keyword>
<comment type="caution">
    <text evidence="2">The sequence shown here is derived from an EMBL/GenBank/DDBJ whole genome shotgun (WGS) entry which is preliminary data.</text>
</comment>
<gene>
    <name evidence="2" type="ORF">GCM10017774_30910</name>
</gene>
<keyword evidence="3" id="KW-1185">Reference proteome</keyword>
<keyword evidence="1" id="KW-1133">Transmembrane helix</keyword>
<dbReference type="RefSeq" id="WP_191298613.1">
    <property type="nucleotide sequence ID" value="NZ_BNAR01000004.1"/>
</dbReference>
<feature type="transmembrane region" description="Helical" evidence="1">
    <location>
        <begin position="42"/>
        <end position="60"/>
    </location>
</feature>
<keyword evidence="1" id="KW-0812">Transmembrane</keyword>
<accession>A0ABQ3ME96</accession>
<name>A0ABQ3ME96_9PSEU</name>
<reference evidence="3" key="1">
    <citation type="journal article" date="2019" name="Int. J. Syst. Evol. Microbiol.">
        <title>The Global Catalogue of Microorganisms (GCM) 10K type strain sequencing project: providing services to taxonomists for standard genome sequencing and annotation.</title>
        <authorList>
            <consortium name="The Broad Institute Genomics Platform"/>
            <consortium name="The Broad Institute Genome Sequencing Center for Infectious Disease"/>
            <person name="Wu L."/>
            <person name="Ma J."/>
        </authorList>
    </citation>
    <scope>NUCLEOTIDE SEQUENCE [LARGE SCALE GENOMIC DNA]</scope>
    <source>
        <strain evidence="3">CGMCC 4.7367</strain>
    </source>
</reference>
<protein>
    <submittedName>
        <fullName evidence="2">Uncharacterized protein</fullName>
    </submittedName>
</protein>
<proteinExistence type="predicted"/>